<dbReference type="EC" id="3.2.1.52" evidence="3"/>
<comment type="similarity">
    <text evidence="2">Belongs to the glycosyl hydrolase 20 family.</text>
</comment>
<comment type="caution">
    <text evidence="7">The sequence shown here is derived from an EMBL/GenBank/DDBJ whole genome shotgun (WGS) entry which is preliminary data.</text>
</comment>
<dbReference type="Gene3D" id="3.20.20.80">
    <property type="entry name" value="Glycosidases"/>
    <property type="match status" value="1"/>
</dbReference>
<dbReference type="GO" id="GO:0030203">
    <property type="term" value="P:glycosaminoglycan metabolic process"/>
    <property type="evidence" value="ECO:0007669"/>
    <property type="project" value="TreeGrafter"/>
</dbReference>
<dbReference type="GO" id="GO:0004563">
    <property type="term" value="F:beta-N-acetylhexosaminidase activity"/>
    <property type="evidence" value="ECO:0007669"/>
    <property type="project" value="UniProtKB-EC"/>
</dbReference>
<dbReference type="EMBL" id="JAODUO010001117">
    <property type="protein sequence ID" value="KAK2170988.1"/>
    <property type="molecule type" value="Genomic_DNA"/>
</dbReference>
<dbReference type="InterPro" id="IPR017853">
    <property type="entry name" value="GH"/>
</dbReference>
<dbReference type="GO" id="GO:0005975">
    <property type="term" value="P:carbohydrate metabolic process"/>
    <property type="evidence" value="ECO:0007669"/>
    <property type="project" value="InterPro"/>
</dbReference>
<feature type="active site" description="Proton donor" evidence="5">
    <location>
        <position position="140"/>
    </location>
</feature>
<evidence type="ECO:0000313" key="8">
    <source>
        <dbReference type="Proteomes" id="UP001209878"/>
    </source>
</evidence>
<evidence type="ECO:0000256" key="2">
    <source>
        <dbReference type="ARBA" id="ARBA00006285"/>
    </source>
</evidence>
<gene>
    <name evidence="7" type="ORF">NP493_1119g00004</name>
</gene>
<dbReference type="SUPFAM" id="SSF51445">
    <property type="entry name" value="(Trans)glycosidases"/>
    <property type="match status" value="1"/>
</dbReference>
<dbReference type="GO" id="GO:0005764">
    <property type="term" value="C:lysosome"/>
    <property type="evidence" value="ECO:0007669"/>
    <property type="project" value="TreeGrafter"/>
</dbReference>
<dbReference type="PRINTS" id="PR00738">
    <property type="entry name" value="GLHYDRLASE20"/>
</dbReference>
<dbReference type="InterPro" id="IPR015883">
    <property type="entry name" value="Glyco_hydro_20_cat"/>
</dbReference>
<comment type="catalytic activity">
    <reaction evidence="1">
        <text>Hydrolysis of terminal non-reducing N-acetyl-D-hexosamine residues in N-acetyl-beta-D-hexosaminides.</text>
        <dbReference type="EC" id="3.2.1.52"/>
    </reaction>
</comment>
<dbReference type="Proteomes" id="UP001209878">
    <property type="component" value="Unassembled WGS sequence"/>
</dbReference>
<proteinExistence type="inferred from homology"/>
<protein>
    <recommendedName>
        <fullName evidence="3">beta-N-acetylhexosaminidase</fullName>
        <ecNumber evidence="3">3.2.1.52</ecNumber>
    </recommendedName>
</protein>
<evidence type="ECO:0000259" key="6">
    <source>
        <dbReference type="Pfam" id="PF00728"/>
    </source>
</evidence>
<accession>A0AAD9KG39</accession>
<feature type="domain" description="Glycoside hydrolase family 20 catalytic" evidence="6">
    <location>
        <begin position="1"/>
        <end position="291"/>
    </location>
</feature>
<dbReference type="GO" id="GO:0006689">
    <property type="term" value="P:ganglioside catabolic process"/>
    <property type="evidence" value="ECO:0007669"/>
    <property type="project" value="TreeGrafter"/>
</dbReference>
<dbReference type="PANTHER" id="PTHR22600:SF21">
    <property type="entry name" value="BETA-HEXOSAMINIDASE A"/>
    <property type="match status" value="1"/>
</dbReference>
<sequence length="296" mass="34351">MSYDKLNVFHWHVVDDQSFPYPSRTFPNLTEFGAYSPSHRYSRNDVTRIIREARLRGIRVIPEFDTPGHTHSWGKALPKLLTPCWGDGMDGGPYVPNYPLHGAAEVINPTEEYTYQVLETLYGEIVQDFPDEYVHLGLDEAYHACWKSNFEIADWMSRHNISDYSRLEEYYIRRLTDIVTSHGAKYVIWQDPVDKNVSISKDSLVVVWKDSFNGPPGKFHPWQTYMSRVTAKGHKVVLASPWYLNVISYGQDWRRYYVIEPTNFTDSDQSTRRLVQGGEATVWTEYIDGTNILPLV</sequence>
<keyword evidence="8" id="KW-1185">Reference proteome</keyword>
<dbReference type="GO" id="GO:0016020">
    <property type="term" value="C:membrane"/>
    <property type="evidence" value="ECO:0007669"/>
    <property type="project" value="TreeGrafter"/>
</dbReference>
<name>A0AAD9KG39_RIDPI</name>
<reference evidence="7" key="1">
    <citation type="journal article" date="2023" name="Mol. Biol. Evol.">
        <title>Third-Generation Sequencing Reveals the Adaptive Role of the Epigenome in Three Deep-Sea Polychaetes.</title>
        <authorList>
            <person name="Perez M."/>
            <person name="Aroh O."/>
            <person name="Sun Y."/>
            <person name="Lan Y."/>
            <person name="Juniper S.K."/>
            <person name="Young C.R."/>
            <person name="Angers B."/>
            <person name="Qian P.Y."/>
        </authorList>
    </citation>
    <scope>NUCLEOTIDE SEQUENCE</scope>
    <source>
        <strain evidence="7">R07B-5</strain>
    </source>
</reference>
<evidence type="ECO:0000256" key="5">
    <source>
        <dbReference type="PIRSR" id="PIRSR625705-1"/>
    </source>
</evidence>
<organism evidence="7 8">
    <name type="scientific">Ridgeia piscesae</name>
    <name type="common">Tubeworm</name>
    <dbReference type="NCBI Taxonomy" id="27915"/>
    <lineage>
        <taxon>Eukaryota</taxon>
        <taxon>Metazoa</taxon>
        <taxon>Spiralia</taxon>
        <taxon>Lophotrochozoa</taxon>
        <taxon>Annelida</taxon>
        <taxon>Polychaeta</taxon>
        <taxon>Sedentaria</taxon>
        <taxon>Canalipalpata</taxon>
        <taxon>Sabellida</taxon>
        <taxon>Siboglinidae</taxon>
        <taxon>Ridgeia</taxon>
    </lineage>
</organism>
<evidence type="ECO:0000256" key="1">
    <source>
        <dbReference type="ARBA" id="ARBA00001231"/>
    </source>
</evidence>
<dbReference type="Pfam" id="PF00728">
    <property type="entry name" value="Glyco_hydro_20"/>
    <property type="match status" value="1"/>
</dbReference>
<dbReference type="InterPro" id="IPR025705">
    <property type="entry name" value="Beta_hexosaminidase_sua/sub"/>
</dbReference>
<evidence type="ECO:0000256" key="4">
    <source>
        <dbReference type="ARBA" id="ARBA00022801"/>
    </source>
</evidence>
<evidence type="ECO:0000313" key="7">
    <source>
        <dbReference type="EMBL" id="KAK2170988.1"/>
    </source>
</evidence>
<evidence type="ECO:0000256" key="3">
    <source>
        <dbReference type="ARBA" id="ARBA00012663"/>
    </source>
</evidence>
<dbReference type="AlphaFoldDB" id="A0AAD9KG39"/>
<dbReference type="PANTHER" id="PTHR22600">
    <property type="entry name" value="BETA-HEXOSAMINIDASE"/>
    <property type="match status" value="1"/>
</dbReference>
<keyword evidence="4" id="KW-0378">Hydrolase</keyword>